<dbReference type="Pfam" id="PF20168">
    <property type="entry name" value="PDS5"/>
    <property type="match status" value="1"/>
</dbReference>
<dbReference type="SUPFAM" id="SSF48371">
    <property type="entry name" value="ARM repeat"/>
    <property type="match status" value="1"/>
</dbReference>
<dbReference type="Proteomes" id="UP000311382">
    <property type="component" value="Unassembled WGS sequence"/>
</dbReference>
<dbReference type="CDD" id="cd19953">
    <property type="entry name" value="PDS5"/>
    <property type="match status" value="1"/>
</dbReference>
<evidence type="ECO:0000313" key="8">
    <source>
        <dbReference type="Proteomes" id="UP000311382"/>
    </source>
</evidence>
<comment type="subcellular location">
    <subcellularLocation>
        <location evidence="1">Nucleus</location>
    </subcellularLocation>
</comment>
<dbReference type="GO" id="GO:0000785">
    <property type="term" value="C:chromatin"/>
    <property type="evidence" value="ECO:0007669"/>
    <property type="project" value="TreeGrafter"/>
</dbReference>
<evidence type="ECO:0000256" key="3">
    <source>
        <dbReference type="ARBA" id="ARBA00022776"/>
    </source>
</evidence>
<dbReference type="GO" id="GO:0006281">
    <property type="term" value="P:DNA repair"/>
    <property type="evidence" value="ECO:0007669"/>
    <property type="project" value="TreeGrafter"/>
</dbReference>
<feature type="region of interest" description="Disordered" evidence="6">
    <location>
        <begin position="1225"/>
        <end position="1493"/>
    </location>
</feature>
<dbReference type="InterPro" id="IPR039776">
    <property type="entry name" value="Pds5"/>
</dbReference>
<feature type="compositionally biased region" description="Low complexity" evidence="6">
    <location>
        <begin position="1395"/>
        <end position="1434"/>
    </location>
</feature>
<dbReference type="GO" id="GO:0007064">
    <property type="term" value="P:mitotic sister chromatid cohesion"/>
    <property type="evidence" value="ECO:0007669"/>
    <property type="project" value="InterPro"/>
</dbReference>
<feature type="compositionally biased region" description="Low complexity" evidence="6">
    <location>
        <begin position="1442"/>
        <end position="1454"/>
    </location>
</feature>
<dbReference type="OrthoDB" id="200660at2759"/>
<keyword evidence="5" id="KW-0131">Cell cycle</keyword>
<dbReference type="PANTHER" id="PTHR12663">
    <property type="entry name" value="ANDROGEN INDUCED INHIBITOR OF PROLIFERATION AS3 / PDS5-RELATED"/>
    <property type="match status" value="1"/>
</dbReference>
<dbReference type="EMBL" id="SOZI01000007">
    <property type="protein sequence ID" value="TNY23900.1"/>
    <property type="molecule type" value="Genomic_DNA"/>
</dbReference>
<gene>
    <name evidence="7" type="ORF">DMC30DRAFT_346793</name>
</gene>
<comment type="caution">
    <text evidence="7">The sequence shown here is derived from an EMBL/GenBank/DDBJ whole genome shotgun (WGS) entry which is preliminary data.</text>
</comment>
<evidence type="ECO:0000256" key="5">
    <source>
        <dbReference type="ARBA" id="ARBA00023306"/>
    </source>
</evidence>
<dbReference type="PANTHER" id="PTHR12663:SF0">
    <property type="entry name" value="PRECOCIOUS DISSOCIATION OF SISTERS 5, ISOFORM A"/>
    <property type="match status" value="1"/>
</dbReference>
<dbReference type="Gene3D" id="1.25.10.10">
    <property type="entry name" value="Leucine-rich Repeat Variant"/>
    <property type="match status" value="1"/>
</dbReference>
<keyword evidence="3" id="KW-0498">Mitosis</keyword>
<feature type="compositionally biased region" description="Low complexity" evidence="6">
    <location>
        <begin position="1309"/>
        <end position="1324"/>
    </location>
</feature>
<sequence length="1493" mass="162145">MPAHQQQQRLDFRQPLKGAGSTSELTKRLKHAHDQLRDFDQDLVDTASLDDLANQLRQPNLLLHKDKGVKAYAAACLVDVLRLYAPEAPYTPAQLKDIFDFLIRQFRYVGSPTDPHQAEYFYVVDSLASVKSVVIVCDLDACDDLVERIFRESFDTISTTSPKNVELALCDILLALLEEVPNVPTAVTDILTAQFLPRAIKQRPAAHRLATEVCRGASDKLQRYVSQYFGETIVAAMNGGAGGRGAGMSSDGEESDAVEEDEEDEDSEDGGAGAKKRRGRKAKTKAKGKLRENGTSKAALEKDDDLPSALVEAHDLIRSLNRHVPALLLNVIPQLAEELTTSSPAYRRLATGALGPMFGEPVGRGDLARAFPAVWKEWLRRAKDVDATVRARMCDSLRRIWREHPELADDLTQVLVGALLSDHDEKVRIAACASFDDVDYETASHHVPRRVLEAVGARLADKREKVRVVACRVLSRLYDLAFPEIESRDEHALKQFGWIPGRLLDSLSFSDSNASSSVSQRHLINAAFLSHVVPQPKSDKEAGEPDAVASWVDRFLVVERALVTEDQRLALMLMTRLADKRGGSVWEGYVAACEKYNSGIIDDKSEAETIKAFLKRAIRTIAGAVPRSPADTARSPTGTLPDPTKASEDLMTFATQNVAQLYRELRALFDPQTDLRAYIKNSRDLLRRVEKFPHGDSCRATFDALLRLASYPLVNRSSIPQLLRRLTGTAGDDAAEWAASAARVLEYVSKSRPALYKSHVAELAKLLADQVPADEPIEGGTVASLVLHALARLKRDDESVAVEAKLAKKALAFASESRDEREAKHAATLVALDKGRPGALDDLVETLADGMSTAPGPALVAQLAALARIALYGQSSFERRSESLIASSLEVLTRAGNAGEAAANGDGAGDEGEEEEGATWSDTVDPLTRARVLAIKVVANRCLAYAGTDEAQKVGKEAFTMLWPMLTQHGSTDGTTPPVASRIRLAVALAVLKLLASRDAYFMGAVVAKFDLFTRTAQDATFEVREAFLKKLLAYLRRDRFHPGVIPRLNMVLFLVAHEPEEELKEAVLAFARGRRQRLPDTDRQKLWEYPFLRLVHLLAHHPDFEGVDTSDVEVLKSIAKYLEDYFEVFVTSENLSFFFQLALSIKTVRDKQSPDDSDNLYILSELSQHLLKLLAARHSWPITTYAGHVQLFADLFVKPASADEARKVAKKEFIAPEVLKKVGHVERKKPATRKRSSASAGGAAAAPKPKRARTSKATSTPRKRDSSAAKKPRKKADRWDSDAEESPEEESSADDDEEEDEDAEESDAAATPAKGKAKANGKPGAKEARPAPRGSRGGLRSDPGGRKALKKGLGASDDEGAQSGSGSGRDGDDDARSATAEQDDEMDVDESPKRGAASKAKKVVAAPAKAKKGASAPAAAKGKKVAPAATKAKSPAKKGGKASSSAAAAAAPRRALRGLAQPRAIKAGDIGQVSDVGDTDDEAEAEDQDTSD</sequence>
<proteinExistence type="predicted"/>
<feature type="compositionally biased region" description="Basic residues" evidence="6">
    <location>
        <begin position="274"/>
        <end position="288"/>
    </location>
</feature>
<feature type="region of interest" description="Disordered" evidence="6">
    <location>
        <begin position="242"/>
        <end position="301"/>
    </location>
</feature>
<organism evidence="7 8">
    <name type="scientific">Rhodotorula diobovata</name>
    <dbReference type="NCBI Taxonomy" id="5288"/>
    <lineage>
        <taxon>Eukaryota</taxon>
        <taxon>Fungi</taxon>
        <taxon>Dikarya</taxon>
        <taxon>Basidiomycota</taxon>
        <taxon>Pucciniomycotina</taxon>
        <taxon>Microbotryomycetes</taxon>
        <taxon>Sporidiobolales</taxon>
        <taxon>Sporidiobolaceae</taxon>
        <taxon>Rhodotorula</taxon>
    </lineage>
</organism>
<feature type="compositionally biased region" description="Acidic residues" evidence="6">
    <location>
        <begin position="1283"/>
        <end position="1308"/>
    </location>
</feature>
<feature type="compositionally biased region" description="Low complexity" evidence="6">
    <location>
        <begin position="1238"/>
        <end position="1248"/>
    </location>
</feature>
<feature type="region of interest" description="Disordered" evidence="6">
    <location>
        <begin position="1"/>
        <end position="27"/>
    </location>
</feature>
<feature type="compositionally biased region" description="Acidic residues" evidence="6">
    <location>
        <begin position="1478"/>
        <end position="1493"/>
    </location>
</feature>
<keyword evidence="2" id="KW-0132">Cell division</keyword>
<dbReference type="InterPro" id="IPR011989">
    <property type="entry name" value="ARM-like"/>
</dbReference>
<evidence type="ECO:0000256" key="2">
    <source>
        <dbReference type="ARBA" id="ARBA00022618"/>
    </source>
</evidence>
<evidence type="ECO:0000256" key="4">
    <source>
        <dbReference type="ARBA" id="ARBA00023242"/>
    </source>
</evidence>
<name>A0A5C5G443_9BASI</name>
<dbReference type="GO" id="GO:0051301">
    <property type="term" value="P:cell division"/>
    <property type="evidence" value="ECO:0007669"/>
    <property type="project" value="UniProtKB-KW"/>
</dbReference>
<keyword evidence="8" id="KW-1185">Reference proteome</keyword>
<feature type="region of interest" description="Disordered" evidence="6">
    <location>
        <begin position="899"/>
        <end position="922"/>
    </location>
</feature>
<protein>
    <submittedName>
        <fullName evidence="7">Cohesin-associated protein Pds5</fullName>
    </submittedName>
</protein>
<dbReference type="InterPro" id="IPR016024">
    <property type="entry name" value="ARM-type_fold"/>
</dbReference>
<evidence type="ECO:0000256" key="1">
    <source>
        <dbReference type="ARBA" id="ARBA00004123"/>
    </source>
</evidence>
<evidence type="ECO:0000313" key="7">
    <source>
        <dbReference type="EMBL" id="TNY23900.1"/>
    </source>
</evidence>
<evidence type="ECO:0000256" key="6">
    <source>
        <dbReference type="SAM" id="MobiDB-lite"/>
    </source>
</evidence>
<feature type="compositionally biased region" description="Acidic residues" evidence="6">
    <location>
        <begin position="908"/>
        <end position="917"/>
    </location>
</feature>
<accession>A0A5C5G443</accession>
<reference evidence="7 8" key="1">
    <citation type="submission" date="2019-03" db="EMBL/GenBank/DDBJ databases">
        <title>Rhodosporidium diobovatum UCD-FST 08-225 genome sequencing, assembly, and annotation.</title>
        <authorList>
            <person name="Fakankun I.U."/>
            <person name="Fristensky B."/>
            <person name="Levin D.B."/>
        </authorList>
    </citation>
    <scope>NUCLEOTIDE SEQUENCE [LARGE SCALE GENOMIC DNA]</scope>
    <source>
        <strain evidence="7 8">UCD-FST 08-225</strain>
    </source>
</reference>
<dbReference type="STRING" id="5288.A0A5C5G443"/>
<dbReference type="GO" id="GO:0005634">
    <property type="term" value="C:nucleus"/>
    <property type="evidence" value="ECO:0007669"/>
    <property type="project" value="UniProtKB-SubCell"/>
</dbReference>
<keyword evidence="4" id="KW-0539">Nucleus</keyword>
<feature type="compositionally biased region" description="Acidic residues" evidence="6">
    <location>
        <begin position="251"/>
        <end position="269"/>
    </location>
</feature>